<dbReference type="STRING" id="1073090.A0A1L9SH10"/>
<evidence type="ECO:0000259" key="1">
    <source>
        <dbReference type="Pfam" id="PF14231"/>
    </source>
</evidence>
<dbReference type="RefSeq" id="XP_022580948.1">
    <property type="nucleotide sequence ID" value="XM_022726552.1"/>
</dbReference>
<dbReference type="Proteomes" id="UP000184188">
    <property type="component" value="Unassembled WGS sequence"/>
</dbReference>
<proteinExistence type="predicted"/>
<protein>
    <recommendedName>
        <fullName evidence="5">GXWXG domain-containing protein</fullName>
    </recommendedName>
</protein>
<dbReference type="AlphaFoldDB" id="A0A1L9SH10"/>
<dbReference type="Pfam" id="PF14231">
    <property type="entry name" value="GXWXG"/>
    <property type="match status" value="1"/>
</dbReference>
<organism evidence="3 4">
    <name type="scientific">Penicilliopsis zonata CBS 506.65</name>
    <dbReference type="NCBI Taxonomy" id="1073090"/>
    <lineage>
        <taxon>Eukaryota</taxon>
        <taxon>Fungi</taxon>
        <taxon>Dikarya</taxon>
        <taxon>Ascomycota</taxon>
        <taxon>Pezizomycotina</taxon>
        <taxon>Eurotiomycetes</taxon>
        <taxon>Eurotiomycetidae</taxon>
        <taxon>Eurotiales</taxon>
        <taxon>Aspergillaceae</taxon>
        <taxon>Penicilliopsis</taxon>
    </lineage>
</organism>
<dbReference type="VEuPathDB" id="FungiDB:ASPZODRAFT_16199"/>
<accession>A0A1L9SH10</accession>
<reference evidence="4" key="1">
    <citation type="journal article" date="2017" name="Genome Biol.">
        <title>Comparative genomics reveals high biological diversity and specific adaptations in the industrially and medically important fungal genus Aspergillus.</title>
        <authorList>
            <person name="de Vries R.P."/>
            <person name="Riley R."/>
            <person name="Wiebenga A."/>
            <person name="Aguilar-Osorio G."/>
            <person name="Amillis S."/>
            <person name="Uchima C.A."/>
            <person name="Anderluh G."/>
            <person name="Asadollahi M."/>
            <person name="Askin M."/>
            <person name="Barry K."/>
            <person name="Battaglia E."/>
            <person name="Bayram O."/>
            <person name="Benocci T."/>
            <person name="Braus-Stromeyer S.A."/>
            <person name="Caldana C."/>
            <person name="Canovas D."/>
            <person name="Cerqueira G.C."/>
            <person name="Chen F."/>
            <person name="Chen W."/>
            <person name="Choi C."/>
            <person name="Clum A."/>
            <person name="Dos Santos R.A."/>
            <person name="Damasio A.R."/>
            <person name="Diallinas G."/>
            <person name="Emri T."/>
            <person name="Fekete E."/>
            <person name="Flipphi M."/>
            <person name="Freyberg S."/>
            <person name="Gallo A."/>
            <person name="Gournas C."/>
            <person name="Habgood R."/>
            <person name="Hainaut M."/>
            <person name="Harispe M.L."/>
            <person name="Henrissat B."/>
            <person name="Hilden K.S."/>
            <person name="Hope R."/>
            <person name="Hossain A."/>
            <person name="Karabika E."/>
            <person name="Karaffa L."/>
            <person name="Karanyi Z."/>
            <person name="Krasevec N."/>
            <person name="Kuo A."/>
            <person name="Kusch H."/>
            <person name="LaButti K."/>
            <person name="Lagendijk E.L."/>
            <person name="Lapidus A."/>
            <person name="Levasseur A."/>
            <person name="Lindquist E."/>
            <person name="Lipzen A."/>
            <person name="Logrieco A.F."/>
            <person name="MacCabe A."/>
            <person name="Maekelae M.R."/>
            <person name="Malavazi I."/>
            <person name="Melin P."/>
            <person name="Meyer V."/>
            <person name="Mielnichuk N."/>
            <person name="Miskei M."/>
            <person name="Molnar A.P."/>
            <person name="Mule G."/>
            <person name="Ngan C.Y."/>
            <person name="Orejas M."/>
            <person name="Orosz E."/>
            <person name="Ouedraogo J.P."/>
            <person name="Overkamp K.M."/>
            <person name="Park H.-S."/>
            <person name="Perrone G."/>
            <person name="Piumi F."/>
            <person name="Punt P.J."/>
            <person name="Ram A.F."/>
            <person name="Ramon A."/>
            <person name="Rauscher S."/>
            <person name="Record E."/>
            <person name="Riano-Pachon D.M."/>
            <person name="Robert V."/>
            <person name="Roehrig J."/>
            <person name="Ruller R."/>
            <person name="Salamov A."/>
            <person name="Salih N.S."/>
            <person name="Samson R.A."/>
            <person name="Sandor E."/>
            <person name="Sanguinetti M."/>
            <person name="Schuetze T."/>
            <person name="Sepcic K."/>
            <person name="Shelest E."/>
            <person name="Sherlock G."/>
            <person name="Sophianopoulou V."/>
            <person name="Squina F.M."/>
            <person name="Sun H."/>
            <person name="Susca A."/>
            <person name="Todd R.B."/>
            <person name="Tsang A."/>
            <person name="Unkles S.E."/>
            <person name="van de Wiele N."/>
            <person name="van Rossen-Uffink D."/>
            <person name="Oliveira J.V."/>
            <person name="Vesth T.C."/>
            <person name="Visser J."/>
            <person name="Yu J.-H."/>
            <person name="Zhou M."/>
            <person name="Andersen M.R."/>
            <person name="Archer D.B."/>
            <person name="Baker S.E."/>
            <person name="Benoit I."/>
            <person name="Brakhage A.A."/>
            <person name="Braus G.H."/>
            <person name="Fischer R."/>
            <person name="Frisvad J.C."/>
            <person name="Goldman G.H."/>
            <person name="Houbraken J."/>
            <person name="Oakley B."/>
            <person name="Pocsi I."/>
            <person name="Scazzocchio C."/>
            <person name="Seiboth B."/>
            <person name="vanKuyk P.A."/>
            <person name="Wortman J."/>
            <person name="Dyer P.S."/>
            <person name="Grigoriev I.V."/>
        </authorList>
    </citation>
    <scope>NUCLEOTIDE SEQUENCE [LARGE SCALE GENOMIC DNA]</scope>
    <source>
        <strain evidence="4">CBS 506.65</strain>
    </source>
</reference>
<dbReference type="EMBL" id="KV878342">
    <property type="protein sequence ID" value="OJJ46438.1"/>
    <property type="molecule type" value="Genomic_DNA"/>
</dbReference>
<evidence type="ECO:0000313" key="3">
    <source>
        <dbReference type="EMBL" id="OJJ46438.1"/>
    </source>
</evidence>
<dbReference type="OrthoDB" id="2213372at2759"/>
<dbReference type="InterPro" id="IPR025951">
    <property type="entry name" value="GXWXG_dom"/>
</dbReference>
<dbReference type="Gene3D" id="2.40.128.580">
    <property type="entry name" value="GXWXG domain"/>
    <property type="match status" value="1"/>
</dbReference>
<dbReference type="GeneID" id="34613016"/>
<gene>
    <name evidence="3" type="ORF">ASPZODRAFT_16199</name>
</gene>
<keyword evidence="4" id="KW-1185">Reference proteome</keyword>
<dbReference type="InterPro" id="IPR025568">
    <property type="entry name" value="DUF4334"/>
</dbReference>
<evidence type="ECO:0000259" key="2">
    <source>
        <dbReference type="Pfam" id="PF14232"/>
    </source>
</evidence>
<feature type="domain" description="DUF4334" evidence="2">
    <location>
        <begin position="95"/>
        <end position="152"/>
    </location>
</feature>
<dbReference type="Pfam" id="PF14232">
    <property type="entry name" value="DUF4334"/>
    <property type="match status" value="1"/>
</dbReference>
<sequence length="156" mass="18093">MADEPSPLDQFSQLVQRIGTIKEAEVAAAYDRLKSVTADELLGRWQGFSLDTGHPLHRLLTTFKWAGKDFHSVDDVDPIMMYNAQDERVWYQEYGHASLRQVEYRGIVSTAMIYDRFPIIDSFRYVADNVVMGAMENKDMKDSGTYYFYLKKLEMN</sequence>
<evidence type="ECO:0000313" key="4">
    <source>
        <dbReference type="Proteomes" id="UP000184188"/>
    </source>
</evidence>
<name>A0A1L9SH10_9EURO</name>
<evidence type="ECO:0008006" key="5">
    <source>
        <dbReference type="Google" id="ProtNLM"/>
    </source>
</evidence>
<feature type="domain" description="GXWXG" evidence="1">
    <location>
        <begin position="29"/>
        <end position="84"/>
    </location>
</feature>